<dbReference type="AlphaFoldDB" id="A0A382R6X0"/>
<sequence length="108" mass="11837">MSKDMGHDTVTALAESDATGVTAEIFADIRRTMRIPALTSIWRTMAASEEDLAATWKAVKPLYSTGQPEAALARLRAEADLPDLVSVTKEDLRNQKLGTWKARCFDLG</sequence>
<name>A0A382R6X0_9ZZZZ</name>
<evidence type="ECO:0000313" key="1">
    <source>
        <dbReference type="EMBL" id="SVC93436.1"/>
    </source>
</evidence>
<dbReference type="EMBL" id="UINC01119543">
    <property type="protein sequence ID" value="SVC93436.1"/>
    <property type="molecule type" value="Genomic_DNA"/>
</dbReference>
<gene>
    <name evidence="1" type="ORF">METZ01_LOCUS346290</name>
</gene>
<protein>
    <submittedName>
        <fullName evidence="1">Uncharacterized protein</fullName>
    </submittedName>
</protein>
<dbReference type="Gene3D" id="1.20.1290.10">
    <property type="entry name" value="AhpD-like"/>
    <property type="match status" value="1"/>
</dbReference>
<accession>A0A382R6X0</accession>
<proteinExistence type="predicted"/>
<dbReference type="InterPro" id="IPR029032">
    <property type="entry name" value="AhpD-like"/>
</dbReference>
<organism evidence="1">
    <name type="scientific">marine metagenome</name>
    <dbReference type="NCBI Taxonomy" id="408172"/>
    <lineage>
        <taxon>unclassified sequences</taxon>
        <taxon>metagenomes</taxon>
        <taxon>ecological metagenomes</taxon>
    </lineage>
</organism>
<reference evidence="1" key="1">
    <citation type="submission" date="2018-05" db="EMBL/GenBank/DDBJ databases">
        <authorList>
            <person name="Lanie J.A."/>
            <person name="Ng W.-L."/>
            <person name="Kazmierczak K.M."/>
            <person name="Andrzejewski T.M."/>
            <person name="Davidsen T.M."/>
            <person name="Wayne K.J."/>
            <person name="Tettelin H."/>
            <person name="Glass J.I."/>
            <person name="Rusch D."/>
            <person name="Podicherti R."/>
            <person name="Tsui H.-C.T."/>
            <person name="Winkler M.E."/>
        </authorList>
    </citation>
    <scope>NUCLEOTIDE SEQUENCE</scope>
</reference>